<accession>A0A5D2BDD0</accession>
<evidence type="ECO:0000313" key="3">
    <source>
        <dbReference type="Proteomes" id="UP000323506"/>
    </source>
</evidence>
<keyword evidence="1" id="KW-0732">Signal</keyword>
<dbReference type="CDD" id="cd09272">
    <property type="entry name" value="RNase_HI_RT_Ty1"/>
    <property type="match status" value="1"/>
</dbReference>
<dbReference type="PANTHER" id="PTHR11439:SF498">
    <property type="entry name" value="DNAK FAMILY PROTEIN"/>
    <property type="match status" value="1"/>
</dbReference>
<evidence type="ECO:0008006" key="4">
    <source>
        <dbReference type="Google" id="ProtNLM"/>
    </source>
</evidence>
<evidence type="ECO:0000313" key="2">
    <source>
        <dbReference type="EMBL" id="TYG55147.1"/>
    </source>
</evidence>
<protein>
    <recommendedName>
        <fullName evidence="4">Copia protein</fullName>
    </recommendedName>
</protein>
<gene>
    <name evidence="2" type="ORF">ES288_D09G248400v1</name>
</gene>
<reference evidence="2 3" key="1">
    <citation type="submission" date="2019-06" db="EMBL/GenBank/DDBJ databases">
        <title>WGS assembly of Gossypium darwinii.</title>
        <authorList>
            <person name="Chen Z.J."/>
            <person name="Sreedasyam A."/>
            <person name="Ando A."/>
            <person name="Song Q."/>
            <person name="De L."/>
            <person name="Hulse-Kemp A."/>
            <person name="Ding M."/>
            <person name="Ye W."/>
            <person name="Kirkbride R."/>
            <person name="Jenkins J."/>
            <person name="Plott C."/>
            <person name="Lovell J."/>
            <person name="Lin Y.-M."/>
            <person name="Vaughn R."/>
            <person name="Liu B."/>
            <person name="Li W."/>
            <person name="Simpson S."/>
            <person name="Scheffler B."/>
            <person name="Saski C."/>
            <person name="Grover C."/>
            <person name="Hu G."/>
            <person name="Conover J."/>
            <person name="Carlson J."/>
            <person name="Shu S."/>
            <person name="Boston L."/>
            <person name="Williams M."/>
            <person name="Peterson D."/>
            <person name="Mcgee K."/>
            <person name="Jones D."/>
            <person name="Wendel J."/>
            <person name="Stelly D."/>
            <person name="Grimwood J."/>
            <person name="Schmutz J."/>
        </authorList>
    </citation>
    <scope>NUCLEOTIDE SEQUENCE [LARGE SCALE GENOMIC DNA]</scope>
    <source>
        <strain evidence="2">1808015.09</strain>
    </source>
</reference>
<sequence>MILHYLLVLITFIQMKIQPLFCDLRDLHLPISGPIALFCDNNSALQIAANPTFHERTKHIEIDCHLVREKVKSSVIKLLPCSSKDQLADIFTKALVAVPFQIMLSKLGLLSIPVSNIDLI</sequence>
<dbReference type="Proteomes" id="UP000323506">
    <property type="component" value="Chromosome D09"/>
</dbReference>
<dbReference type="PANTHER" id="PTHR11439">
    <property type="entry name" value="GAG-POL-RELATED RETROTRANSPOSON"/>
    <property type="match status" value="1"/>
</dbReference>
<dbReference type="EMBL" id="CM017709">
    <property type="protein sequence ID" value="TYG55147.1"/>
    <property type="molecule type" value="Genomic_DNA"/>
</dbReference>
<name>A0A5D2BDD0_GOSDA</name>
<dbReference type="AlphaFoldDB" id="A0A5D2BDD0"/>
<keyword evidence="3" id="KW-1185">Reference proteome</keyword>
<proteinExistence type="predicted"/>
<organism evidence="2 3">
    <name type="scientific">Gossypium darwinii</name>
    <name type="common">Darwin's cotton</name>
    <name type="synonym">Gossypium barbadense var. darwinii</name>
    <dbReference type="NCBI Taxonomy" id="34276"/>
    <lineage>
        <taxon>Eukaryota</taxon>
        <taxon>Viridiplantae</taxon>
        <taxon>Streptophyta</taxon>
        <taxon>Embryophyta</taxon>
        <taxon>Tracheophyta</taxon>
        <taxon>Spermatophyta</taxon>
        <taxon>Magnoliopsida</taxon>
        <taxon>eudicotyledons</taxon>
        <taxon>Gunneridae</taxon>
        <taxon>Pentapetalae</taxon>
        <taxon>rosids</taxon>
        <taxon>malvids</taxon>
        <taxon>Malvales</taxon>
        <taxon>Malvaceae</taxon>
        <taxon>Malvoideae</taxon>
        <taxon>Gossypium</taxon>
    </lineage>
</organism>
<feature type="signal peptide" evidence="1">
    <location>
        <begin position="1"/>
        <end position="22"/>
    </location>
</feature>
<feature type="chain" id="PRO_5022902858" description="Copia protein" evidence="1">
    <location>
        <begin position="23"/>
        <end position="120"/>
    </location>
</feature>
<evidence type="ECO:0000256" key="1">
    <source>
        <dbReference type="SAM" id="SignalP"/>
    </source>
</evidence>